<keyword evidence="1" id="KW-0808">Transferase</keyword>
<proteinExistence type="predicted"/>
<keyword evidence="2" id="KW-0012">Acyltransferase</keyword>
<evidence type="ECO:0000313" key="5">
    <source>
        <dbReference type="Proteomes" id="UP000824281"/>
    </source>
</evidence>
<sequence>MNDDLDRLMAVMEASFDPHYREAWTRKQVADSLALPSTYMILAGPDGEPPELDTCAAGFVLARQALDEIELLLIAIHPDHRGKGTGRKLLRRFFQSASDRGATSVFLEMRANNPAEHLYRSEGFEQIGHRRDYYRTQMGGTIDAITFGKRL</sequence>
<evidence type="ECO:0000256" key="2">
    <source>
        <dbReference type="ARBA" id="ARBA00023315"/>
    </source>
</evidence>
<evidence type="ECO:0000256" key="1">
    <source>
        <dbReference type="ARBA" id="ARBA00022679"/>
    </source>
</evidence>
<dbReference type="SUPFAM" id="SSF55729">
    <property type="entry name" value="Acyl-CoA N-acyltransferases (Nat)"/>
    <property type="match status" value="1"/>
</dbReference>
<dbReference type="InterPro" id="IPR000182">
    <property type="entry name" value="GNAT_dom"/>
</dbReference>
<feature type="domain" description="N-acetyltransferase" evidence="3">
    <location>
        <begin position="1"/>
        <end position="151"/>
    </location>
</feature>
<dbReference type="RefSeq" id="WP_221425457.1">
    <property type="nucleotide sequence ID" value="NZ_CP081295.1"/>
</dbReference>
<protein>
    <submittedName>
        <fullName evidence="4">GNAT family N-acetyltransferase</fullName>
    </submittedName>
</protein>
<dbReference type="PANTHER" id="PTHR43420">
    <property type="entry name" value="ACETYLTRANSFERASE"/>
    <property type="match status" value="1"/>
</dbReference>
<reference evidence="4 5" key="1">
    <citation type="submission" date="2021-08" db="EMBL/GenBank/DDBJ databases">
        <title>Comparative Genomics Analysis of the Genus Qipengyuania Reveals Extensive Genetic Diversity and Metabolic Versatility, Including the Description of Fifteen Novel Species.</title>
        <authorList>
            <person name="Liu Y."/>
        </authorList>
    </citation>
    <scope>NUCLEOTIDE SEQUENCE [LARGE SCALE GENOMIC DNA]</scope>
    <source>
        <strain evidence="4 5">1NDH13</strain>
    </source>
</reference>
<dbReference type="InterPro" id="IPR016181">
    <property type="entry name" value="Acyl_CoA_acyltransferase"/>
</dbReference>
<dbReference type="Proteomes" id="UP000824281">
    <property type="component" value="Chromosome"/>
</dbReference>
<dbReference type="Gene3D" id="3.40.630.30">
    <property type="match status" value="1"/>
</dbReference>
<evidence type="ECO:0000259" key="3">
    <source>
        <dbReference type="PROSITE" id="PS51186"/>
    </source>
</evidence>
<keyword evidence="5" id="KW-1185">Reference proteome</keyword>
<dbReference type="EMBL" id="CP081295">
    <property type="protein sequence ID" value="QZD89981.1"/>
    <property type="molecule type" value="Genomic_DNA"/>
</dbReference>
<dbReference type="PROSITE" id="PS51186">
    <property type="entry name" value="GNAT"/>
    <property type="match status" value="1"/>
</dbReference>
<accession>A0ABX8ZLT3</accession>
<dbReference type="Pfam" id="PF00583">
    <property type="entry name" value="Acetyltransf_1"/>
    <property type="match status" value="1"/>
</dbReference>
<dbReference type="PANTHER" id="PTHR43420:SF12">
    <property type="entry name" value="N-ACETYLTRANSFERASE DOMAIN-CONTAINING PROTEIN"/>
    <property type="match status" value="1"/>
</dbReference>
<evidence type="ECO:0000313" key="4">
    <source>
        <dbReference type="EMBL" id="QZD89981.1"/>
    </source>
</evidence>
<dbReference type="InterPro" id="IPR050680">
    <property type="entry name" value="YpeA/RimI_acetyltransf"/>
</dbReference>
<name>A0ABX8ZLT3_9SPHN</name>
<dbReference type="CDD" id="cd04301">
    <property type="entry name" value="NAT_SF"/>
    <property type="match status" value="1"/>
</dbReference>
<organism evidence="4 5">
    <name type="scientific">Qipengyuania aurantiaca</name>
    <dbReference type="NCBI Taxonomy" id="2867233"/>
    <lineage>
        <taxon>Bacteria</taxon>
        <taxon>Pseudomonadati</taxon>
        <taxon>Pseudomonadota</taxon>
        <taxon>Alphaproteobacteria</taxon>
        <taxon>Sphingomonadales</taxon>
        <taxon>Erythrobacteraceae</taxon>
        <taxon>Qipengyuania</taxon>
    </lineage>
</organism>
<gene>
    <name evidence="4" type="ORF">K3148_00760</name>
</gene>